<protein>
    <recommendedName>
        <fullName evidence="5">ATP-dependent endonuclease</fullName>
    </recommendedName>
</protein>
<dbReference type="PANTHER" id="PTHR43581">
    <property type="entry name" value="ATP/GTP PHOSPHATASE"/>
    <property type="match status" value="1"/>
</dbReference>
<evidence type="ECO:0000313" key="3">
    <source>
        <dbReference type="EMBL" id="EGL39792.1"/>
    </source>
</evidence>
<dbReference type="Pfam" id="PF13175">
    <property type="entry name" value="AAA_15"/>
    <property type="match status" value="1"/>
</dbReference>
<dbReference type="RefSeq" id="WP_007391397.1">
    <property type="nucleotide sequence ID" value="NZ_AFIJ01000033.1"/>
</dbReference>
<dbReference type="Pfam" id="PF20469">
    <property type="entry name" value="OLD-like_TOPRIM"/>
    <property type="match status" value="1"/>
</dbReference>
<evidence type="ECO:0000259" key="1">
    <source>
        <dbReference type="Pfam" id="PF13175"/>
    </source>
</evidence>
<dbReference type="EMBL" id="AFIJ01000033">
    <property type="protein sequence ID" value="EGL39792.1"/>
    <property type="molecule type" value="Genomic_DNA"/>
</dbReference>
<sequence>MYIKSMHIENYRNLRDVTLHFHESMNYLVGENAIGKSSFLRLLSLICKGQVIPEQDYADVTRPIVVTLELVLLRPGDQGFAFDRQEDRRTVTLRLEKNVEEFLPRLYNLDSGELVPPEIIRCVRYLENASFHDPGETPVWVYRAVEEKLETVLHVRAENLTPCIREFITREVQVGNRDTSYYVNIFLLSRYLRRQDCPVADNMKFISLVALRLLTQIYEMMQSHAAPLERSLIINENGERLLPLWVSIDEPEIHLHPYMQRSILQYYQELLENRDPKFCKLLHELFHIDGLRGQLFVVTHATDSLAGDYRHIIRFYRNDAQQVQAACGSAFSFDEEIEKHLLMHFPEVKESLYSRSVLIVEGETEYGCFRYFGKTLQVPFDYYGICLINARGESSIGKIKTLLEAFHIPVAALYDGDVKRLRCYEKQVYFTDEICFEMDLVTRLLQVGKRRELDRIINAAAGGHGRATADMLKRACRKLAINYHDYPPKLLQHVNSRNYQALCVYYFAWLYSNKGVILGRLIGQSLQAEEIPPAFCRVIRAAGTFASVRGKQEKEMNL</sequence>
<dbReference type="SUPFAM" id="SSF52540">
    <property type="entry name" value="P-loop containing nucleoside triphosphate hydrolases"/>
    <property type="match status" value="1"/>
</dbReference>
<organism evidence="3 4">
    <name type="scientific">Megasphaera lornae</name>
    <dbReference type="NCBI Taxonomy" id="1000568"/>
    <lineage>
        <taxon>Bacteria</taxon>
        <taxon>Bacillati</taxon>
        <taxon>Bacillota</taxon>
        <taxon>Negativicutes</taxon>
        <taxon>Veillonellales</taxon>
        <taxon>Veillonellaceae</taxon>
        <taxon>Megasphaera</taxon>
    </lineage>
</organism>
<dbReference type="Proteomes" id="UP000004018">
    <property type="component" value="Unassembled WGS sequence"/>
</dbReference>
<evidence type="ECO:0000313" key="4">
    <source>
        <dbReference type="Proteomes" id="UP000004018"/>
    </source>
</evidence>
<dbReference type="CDD" id="cd01026">
    <property type="entry name" value="TOPRIM_OLD"/>
    <property type="match status" value="1"/>
</dbReference>
<reference evidence="3 4" key="1">
    <citation type="submission" date="2011-04" db="EMBL/GenBank/DDBJ databases">
        <authorList>
            <person name="Harkins D.M."/>
            <person name="Madupu R."/>
            <person name="Durkin A.S."/>
            <person name="Torralba M."/>
            <person name="Methe B."/>
            <person name="Sutton G.G."/>
            <person name="Nelson K.E."/>
        </authorList>
    </citation>
    <scope>NUCLEOTIDE SEQUENCE [LARGE SCALE GENOMIC DNA]</scope>
    <source>
        <strain evidence="3 4">UPII 199-6</strain>
    </source>
</reference>
<dbReference type="InterPro" id="IPR051396">
    <property type="entry name" value="Bact_Antivir_Def_Nuclease"/>
</dbReference>
<keyword evidence="4" id="KW-1185">Reference proteome</keyword>
<dbReference type="InterPro" id="IPR041685">
    <property type="entry name" value="AAA_GajA/Old/RecF-like"/>
</dbReference>
<dbReference type="PANTHER" id="PTHR43581:SF2">
    <property type="entry name" value="EXCINUCLEASE ATPASE SUBUNIT"/>
    <property type="match status" value="1"/>
</dbReference>
<dbReference type="InterPro" id="IPR034139">
    <property type="entry name" value="TOPRIM_OLD"/>
</dbReference>
<accession>A0ABN0CZD4</accession>
<dbReference type="Gene3D" id="3.40.50.300">
    <property type="entry name" value="P-loop containing nucleotide triphosphate hydrolases"/>
    <property type="match status" value="1"/>
</dbReference>
<feature type="domain" description="Endonuclease GajA/Old nuclease/RecF-like AAA" evidence="1">
    <location>
        <begin position="1"/>
        <end position="50"/>
    </location>
</feature>
<dbReference type="InterPro" id="IPR027417">
    <property type="entry name" value="P-loop_NTPase"/>
</dbReference>
<feature type="domain" description="OLD protein-like TOPRIM" evidence="2">
    <location>
        <begin position="352"/>
        <end position="417"/>
    </location>
</feature>
<evidence type="ECO:0000259" key="2">
    <source>
        <dbReference type="Pfam" id="PF20469"/>
    </source>
</evidence>
<name>A0ABN0CZD4_9FIRM</name>
<comment type="caution">
    <text evidence="3">The sequence shown here is derived from an EMBL/GenBank/DDBJ whole genome shotgun (WGS) entry which is preliminary data.</text>
</comment>
<evidence type="ECO:0008006" key="5">
    <source>
        <dbReference type="Google" id="ProtNLM"/>
    </source>
</evidence>
<proteinExistence type="predicted"/>
<gene>
    <name evidence="3" type="ORF">HMPREF1039_0971</name>
</gene>